<dbReference type="Proteomes" id="UP001432062">
    <property type="component" value="Chromosome"/>
</dbReference>
<gene>
    <name evidence="1" type="ORF">OG563_45460</name>
</gene>
<accession>A0ABZ1YWV0</accession>
<keyword evidence="2" id="KW-1185">Reference proteome</keyword>
<sequence length="44" mass="4731">MSSSRRGTWLRGLACVHGSVPPDGVEADFLVEDFTRVRAVAVGE</sequence>
<dbReference type="EMBL" id="CP109441">
    <property type="protein sequence ID" value="WUV46234.1"/>
    <property type="molecule type" value="Genomic_DNA"/>
</dbReference>
<proteinExistence type="predicted"/>
<protein>
    <submittedName>
        <fullName evidence="1">Uncharacterized protein</fullName>
    </submittedName>
</protein>
<reference evidence="1" key="1">
    <citation type="submission" date="2022-10" db="EMBL/GenBank/DDBJ databases">
        <title>The complete genomes of actinobacterial strains from the NBC collection.</title>
        <authorList>
            <person name="Joergensen T.S."/>
            <person name="Alvarez Arevalo M."/>
            <person name="Sterndorff E.B."/>
            <person name="Faurdal D."/>
            <person name="Vuksanovic O."/>
            <person name="Mourched A.-S."/>
            <person name="Charusanti P."/>
            <person name="Shaw S."/>
            <person name="Blin K."/>
            <person name="Weber T."/>
        </authorList>
    </citation>
    <scope>NUCLEOTIDE SEQUENCE</scope>
    <source>
        <strain evidence="1">NBC_01482</strain>
    </source>
</reference>
<organism evidence="1 2">
    <name type="scientific">Nocardia vinacea</name>
    <dbReference type="NCBI Taxonomy" id="96468"/>
    <lineage>
        <taxon>Bacteria</taxon>
        <taxon>Bacillati</taxon>
        <taxon>Actinomycetota</taxon>
        <taxon>Actinomycetes</taxon>
        <taxon>Mycobacteriales</taxon>
        <taxon>Nocardiaceae</taxon>
        <taxon>Nocardia</taxon>
    </lineage>
</organism>
<dbReference type="RefSeq" id="WP_327099486.1">
    <property type="nucleotide sequence ID" value="NZ_CP109149.1"/>
</dbReference>
<evidence type="ECO:0000313" key="1">
    <source>
        <dbReference type="EMBL" id="WUV46234.1"/>
    </source>
</evidence>
<evidence type="ECO:0000313" key="2">
    <source>
        <dbReference type="Proteomes" id="UP001432062"/>
    </source>
</evidence>
<name>A0ABZ1YWV0_9NOCA</name>